<dbReference type="Proteomes" id="UP000252086">
    <property type="component" value="Unassembled WGS sequence"/>
</dbReference>
<evidence type="ECO:0000313" key="2">
    <source>
        <dbReference type="Proteomes" id="UP000252086"/>
    </source>
</evidence>
<comment type="caution">
    <text evidence="1">The sequence shown here is derived from an EMBL/GenBank/DDBJ whole genome shotgun (WGS) entry which is preliminary data.</text>
</comment>
<sequence length="212" mass="24441">MGRNFTDKSQISQDGKGICGFTHMIQLLIDNNKMTLEDFERLYGSSTNFAEHWLRTQIEHDHLVGSDKVATALKQSLHFTGDFGGEYSNITLDQLLLETHWNWTKRPGFALVPEAICDYLDRKYRLPMMIQIFNRYPTIDELWSNTNKHLGEGIYGIMKAQGAGPQKDQIQHYVYIDKQGELMTWTETGDAAKRKIIANGFEHVVVRLFPKK</sequence>
<keyword evidence="2" id="KW-1185">Reference proteome</keyword>
<organism evidence="1 2">
    <name type="scientific">Marinomonas aquiplantarum</name>
    <dbReference type="NCBI Taxonomy" id="491951"/>
    <lineage>
        <taxon>Bacteria</taxon>
        <taxon>Pseudomonadati</taxon>
        <taxon>Pseudomonadota</taxon>
        <taxon>Gammaproteobacteria</taxon>
        <taxon>Oceanospirillales</taxon>
        <taxon>Oceanospirillaceae</taxon>
        <taxon>Marinomonas</taxon>
    </lineage>
</organism>
<dbReference type="OrthoDB" id="8779689at2"/>
<protein>
    <submittedName>
        <fullName evidence="1">Uncharacterized protein</fullName>
    </submittedName>
</protein>
<gene>
    <name evidence="1" type="ORF">DFP76_10733</name>
</gene>
<dbReference type="EMBL" id="QNRF01000007">
    <property type="protein sequence ID" value="RBO81890.1"/>
    <property type="molecule type" value="Genomic_DNA"/>
</dbReference>
<reference evidence="1 2" key="1">
    <citation type="submission" date="2018-06" db="EMBL/GenBank/DDBJ databases">
        <title>Genomic Encyclopedia of Type Strains, Phase III (KMG-III): the genomes of soil and plant-associated and newly described type strains.</title>
        <authorList>
            <person name="Whitman W."/>
        </authorList>
    </citation>
    <scope>NUCLEOTIDE SEQUENCE [LARGE SCALE GENOMIC DNA]</scope>
    <source>
        <strain evidence="1 2">CECT 7732</strain>
    </source>
</reference>
<dbReference type="AlphaFoldDB" id="A0A366CVN1"/>
<dbReference type="RefSeq" id="WP_113875091.1">
    <property type="nucleotide sequence ID" value="NZ_QNRF01000007.1"/>
</dbReference>
<evidence type="ECO:0000313" key="1">
    <source>
        <dbReference type="EMBL" id="RBO81890.1"/>
    </source>
</evidence>
<proteinExistence type="predicted"/>
<accession>A0A366CVN1</accession>
<name>A0A366CVN1_9GAMM</name>